<protein>
    <recommendedName>
        <fullName evidence="1">DinB-like domain-containing protein</fullName>
    </recommendedName>
</protein>
<reference evidence="2" key="1">
    <citation type="journal article" date="2014" name="Int. J. Syst. Evol. Microbiol.">
        <title>Complete genome sequence of Corynebacterium casei LMG S-19264T (=DSM 44701T), isolated from a smear-ripened cheese.</title>
        <authorList>
            <consortium name="US DOE Joint Genome Institute (JGI-PGF)"/>
            <person name="Walter F."/>
            <person name="Albersmeier A."/>
            <person name="Kalinowski J."/>
            <person name="Ruckert C."/>
        </authorList>
    </citation>
    <scope>NUCLEOTIDE SEQUENCE</scope>
    <source>
        <strain evidence="2">CGMCC 1.15290</strain>
    </source>
</reference>
<reference evidence="2" key="2">
    <citation type="submission" date="2020-09" db="EMBL/GenBank/DDBJ databases">
        <authorList>
            <person name="Sun Q."/>
            <person name="Zhou Y."/>
        </authorList>
    </citation>
    <scope>NUCLEOTIDE SEQUENCE</scope>
    <source>
        <strain evidence="2">CGMCC 1.15290</strain>
    </source>
</reference>
<comment type="caution">
    <text evidence="2">The sequence shown here is derived from an EMBL/GenBank/DDBJ whole genome shotgun (WGS) entry which is preliminary data.</text>
</comment>
<dbReference type="InterPro" id="IPR024775">
    <property type="entry name" value="DinB-like"/>
</dbReference>
<name>A0A917J412_9BACT</name>
<evidence type="ECO:0000313" key="2">
    <source>
        <dbReference type="EMBL" id="GGH81487.1"/>
    </source>
</evidence>
<dbReference type="EMBL" id="BMIB01000006">
    <property type="protein sequence ID" value="GGH81487.1"/>
    <property type="molecule type" value="Genomic_DNA"/>
</dbReference>
<evidence type="ECO:0000259" key="1">
    <source>
        <dbReference type="Pfam" id="PF12867"/>
    </source>
</evidence>
<sequence length="154" mass="17579">MSLLNHIAQHVLDVHKGDNWTEVNIQNTLQDVSLREATTVTPASPNTIAMLLHHLTFYNEVVLQRLLDIYTAIPQSNGFDVPALHSEEEWQQLQNRNLQSAHALAEGILQFPEQRLFELTASGKTTFYKNLHGIAEHAHYHLGQMVILKKLIRQ</sequence>
<accession>A0A917J412</accession>
<dbReference type="InterPro" id="IPR034660">
    <property type="entry name" value="DinB/YfiT-like"/>
</dbReference>
<gene>
    <name evidence="2" type="ORF">GCM10011379_53950</name>
</gene>
<organism evidence="2 3">
    <name type="scientific">Filimonas zeae</name>
    <dbReference type="NCBI Taxonomy" id="1737353"/>
    <lineage>
        <taxon>Bacteria</taxon>
        <taxon>Pseudomonadati</taxon>
        <taxon>Bacteroidota</taxon>
        <taxon>Chitinophagia</taxon>
        <taxon>Chitinophagales</taxon>
        <taxon>Chitinophagaceae</taxon>
        <taxon>Filimonas</taxon>
    </lineage>
</organism>
<dbReference type="SUPFAM" id="SSF109854">
    <property type="entry name" value="DinB/YfiT-like putative metalloenzymes"/>
    <property type="match status" value="1"/>
</dbReference>
<evidence type="ECO:0000313" key="3">
    <source>
        <dbReference type="Proteomes" id="UP000627292"/>
    </source>
</evidence>
<proteinExistence type="predicted"/>
<dbReference type="RefSeq" id="WP_188958507.1">
    <property type="nucleotide sequence ID" value="NZ_BMIB01000006.1"/>
</dbReference>
<dbReference type="Pfam" id="PF12867">
    <property type="entry name" value="DinB_2"/>
    <property type="match status" value="1"/>
</dbReference>
<dbReference type="Proteomes" id="UP000627292">
    <property type="component" value="Unassembled WGS sequence"/>
</dbReference>
<dbReference type="AlphaFoldDB" id="A0A917J412"/>
<keyword evidence="3" id="KW-1185">Reference proteome</keyword>
<feature type="domain" description="DinB-like" evidence="1">
    <location>
        <begin position="24"/>
        <end position="145"/>
    </location>
</feature>
<dbReference type="Gene3D" id="1.20.120.450">
    <property type="entry name" value="dinb family like domain"/>
    <property type="match status" value="1"/>
</dbReference>